<sequence>MAGLDKNQQATVPQGADPWAAFPIVAPASPTASAPEADPWAAFPVVEPAAPVPAATDEPDTGFSLSGAAGSLADGVRQGVSMVLGAPVDIVNNLPRVANVLPGEQGYTTFSDRPIGGSETIDDLLRFGGAVPDYEPRNTAERVVNRVGEELGATAVPLAGGLASAGRQTVAQVNRAAAAPRSVGQGLAAQFVQPLAVNPAGALTREGAYATAAGLGAGSANEIFGPSAVADTAGSIAGAGGLALTHGLAQALWNTGAAAIGSPKFRGGVVDEAVAERLLNSSEHMIKQAAASDVSVDAQRLVDALRTSAPVETAVPGYRANIADRTGDAGFAALAYNVDASAPGAAIMRRNANDAAVDNAITAAAPDGVPSRARQDLQAAVDAQLAEAIGLRDTAQSQFDEAAQAIAPSLPTAEARGSGIRAALSDAYGSAQDGVREKYAALDADGTLVDPQELVARAAVTDANLAPNDAKRFRPPEAETIRAMRPGDQAPYRDTGLVNQFNRPVMAENPPVEQTVPLSDVMATRSGLTDDVRAARADGKNQAARIGGQYVDDIDAYLEQALSPELQQQFGEARAARRDVADRFERPGTANAEVLRPREGGGYALDDSAVGARYAQQDRGRLSDLKSLLAEAGSDPRAREGLADTVLADVEARGLADKPEALKKYLGERQVLLGEFPELQAKLSAAGDASTELSVATRAAQDTEKRLTTPGRSPEASYLKYSDERVLDSVRTVTNAADPRAATRQLLETAGTPTARQDLRAALWEEVKNRGQLSASNVSGGQRWNGRVLRDLFDDPKFGAVAEELWADDPEDLANIKEVFSALAGSEGSSRAKAVNTSGTGQAVTGKYDPSLTAAAVASRVRSVNRNQLSPTVAGIDILGTWLRRKSAQVQSRAIDQLTSEIINNPGMAADLLERYNPATQSAYTKMLVQKWGVRAPTLLQLLDEGENGDPVVEALEKGG</sequence>
<dbReference type="EMBL" id="CP010705">
    <property type="protein sequence ID" value="AUQ95943.1"/>
    <property type="molecule type" value="Genomic_DNA"/>
</dbReference>
<reference evidence="1 2" key="1">
    <citation type="journal article" date="2017" name="Genome Biol. Evol.">
        <title>Trajectories and Drivers of Genome Evolution in Surface-Associated Marine Phaeobacter.</title>
        <authorList>
            <person name="Freese H.M."/>
            <person name="Sikorski J."/>
            <person name="Bunk B."/>
            <person name="Scheuner C."/>
            <person name="Meier-Kolthoff J.P."/>
            <person name="Sproer C."/>
            <person name="Gram L."/>
            <person name="Overmann J."/>
        </authorList>
    </citation>
    <scope>NUCLEOTIDE SEQUENCE [LARGE SCALE GENOMIC DNA]</scope>
    <source>
        <strain evidence="1 2">P66</strain>
    </source>
</reference>
<keyword evidence="2" id="KW-1185">Reference proteome</keyword>
<dbReference type="Proteomes" id="UP000236536">
    <property type="component" value="Chromosome"/>
</dbReference>
<name>A0ABM6RHI3_9RHOB</name>
<protein>
    <submittedName>
        <fullName evidence="1">Uncharacterized protein</fullName>
    </submittedName>
</protein>
<proteinExistence type="predicted"/>
<gene>
    <name evidence="1" type="ORF">PhaeoP66_03201</name>
</gene>
<accession>A0ABM6RHI3</accession>
<organism evidence="1 2">
    <name type="scientific">Phaeobacter inhibens</name>
    <dbReference type="NCBI Taxonomy" id="221822"/>
    <lineage>
        <taxon>Bacteria</taxon>
        <taxon>Pseudomonadati</taxon>
        <taxon>Pseudomonadota</taxon>
        <taxon>Alphaproteobacteria</taxon>
        <taxon>Rhodobacterales</taxon>
        <taxon>Roseobacteraceae</taxon>
        <taxon>Phaeobacter</taxon>
    </lineage>
</organism>
<reference evidence="1 2" key="2">
    <citation type="journal article" date="2017" name="Int. J. Syst. Evol. Microbiol.">
        <title>Adaptation of Surface-Associated Bacteria to the Open Ocean: A Genomically Distinct Subpopulation of Phaeobacter gallaeciensis Colonizes Pacific Mesozooplankton.</title>
        <authorList>
            <person name="Freese H.M."/>
            <person name="Methner A."/>
            <person name="Overmann J."/>
        </authorList>
    </citation>
    <scope>NUCLEOTIDE SEQUENCE [LARGE SCALE GENOMIC DNA]</scope>
    <source>
        <strain evidence="1 2">P66</strain>
    </source>
</reference>
<evidence type="ECO:0000313" key="1">
    <source>
        <dbReference type="EMBL" id="AUQ95943.1"/>
    </source>
</evidence>
<evidence type="ECO:0000313" key="2">
    <source>
        <dbReference type="Proteomes" id="UP000236536"/>
    </source>
</evidence>